<evidence type="ECO:0008006" key="3">
    <source>
        <dbReference type="Google" id="ProtNLM"/>
    </source>
</evidence>
<dbReference type="Proteomes" id="UP001500383">
    <property type="component" value="Unassembled WGS sequence"/>
</dbReference>
<sequence>METESVALLISALSILLAALSIGWQIAQYLLSAGRPKATLLHGLVSHSEALSGPVTANGKGLDVRRLREQALGGFEAVGIQVTNHGRAPVIIESVKLRPRGGVMTLIPISERIGPDLPHKLEPGANASWFLGYDHAVRLAEASREVLKENVSGVYMTAQLGTGNTIKTRRTLRA</sequence>
<evidence type="ECO:0000313" key="1">
    <source>
        <dbReference type="EMBL" id="GAA1718157.1"/>
    </source>
</evidence>
<reference evidence="2" key="1">
    <citation type="journal article" date="2019" name="Int. J. Syst. Evol. Microbiol.">
        <title>The Global Catalogue of Microorganisms (GCM) 10K type strain sequencing project: providing services to taxonomists for standard genome sequencing and annotation.</title>
        <authorList>
            <consortium name="The Broad Institute Genomics Platform"/>
            <consortium name="The Broad Institute Genome Sequencing Center for Infectious Disease"/>
            <person name="Wu L."/>
            <person name="Ma J."/>
        </authorList>
    </citation>
    <scope>NUCLEOTIDE SEQUENCE [LARGE SCALE GENOMIC DNA]</scope>
    <source>
        <strain evidence="2">JCM 16002</strain>
    </source>
</reference>
<comment type="caution">
    <text evidence="1">The sequence shown here is derived from an EMBL/GenBank/DDBJ whole genome shotgun (WGS) entry which is preliminary data.</text>
</comment>
<dbReference type="RefSeq" id="WP_182658894.1">
    <property type="nucleotide sequence ID" value="NZ_BAAAQG010000016.1"/>
</dbReference>
<protein>
    <recommendedName>
        <fullName evidence="3">Phosphoribosylamine--glycine ligase</fullName>
    </recommendedName>
</protein>
<accession>A0ABP4V9Y4</accession>
<gene>
    <name evidence="1" type="ORF">GCM10009831_30280</name>
</gene>
<evidence type="ECO:0000313" key="2">
    <source>
        <dbReference type="Proteomes" id="UP001500383"/>
    </source>
</evidence>
<organism evidence="1 2">
    <name type="scientific">Dietzia cercidiphylli</name>
    <dbReference type="NCBI Taxonomy" id="498199"/>
    <lineage>
        <taxon>Bacteria</taxon>
        <taxon>Bacillati</taxon>
        <taxon>Actinomycetota</taxon>
        <taxon>Actinomycetes</taxon>
        <taxon>Mycobacteriales</taxon>
        <taxon>Dietziaceae</taxon>
        <taxon>Dietzia</taxon>
    </lineage>
</organism>
<proteinExistence type="predicted"/>
<dbReference type="EMBL" id="BAAAQG010000016">
    <property type="protein sequence ID" value="GAA1718157.1"/>
    <property type="molecule type" value="Genomic_DNA"/>
</dbReference>
<name>A0ABP4V9Y4_9ACTN</name>
<keyword evidence="2" id="KW-1185">Reference proteome</keyword>